<dbReference type="Proteomes" id="UP001216253">
    <property type="component" value="Unassembled WGS sequence"/>
</dbReference>
<reference evidence="1 2" key="1">
    <citation type="submission" date="2023-03" db="EMBL/GenBank/DDBJ databases">
        <title>NovoSphingobium album sp. nov. isolated from polycyclic aromatic hydrocarbons- and heavy-metal polluted soil.</title>
        <authorList>
            <person name="Liu Z."/>
            <person name="Wang K."/>
        </authorList>
    </citation>
    <scope>NUCLEOTIDE SEQUENCE [LARGE SCALE GENOMIC DNA]</scope>
    <source>
        <strain evidence="1 2">H3SJ31-1</strain>
    </source>
</reference>
<comment type="caution">
    <text evidence="1">The sequence shown here is derived from an EMBL/GenBank/DDBJ whole genome shotgun (WGS) entry which is preliminary data.</text>
</comment>
<sequence>MSTSNSDIFLDRAEQCARQAEDSELDNVRDRWLRSEAAWREMADRASRVKHERDKLAAEKSSEIIAFEHAND</sequence>
<organism evidence="1 2">
    <name type="scientific">Novosphingobium album</name>
    <name type="common">ex Liu et al. 2023</name>
    <dbReference type="NCBI Taxonomy" id="3031130"/>
    <lineage>
        <taxon>Bacteria</taxon>
        <taxon>Pseudomonadati</taxon>
        <taxon>Pseudomonadota</taxon>
        <taxon>Alphaproteobacteria</taxon>
        <taxon>Sphingomonadales</taxon>
        <taxon>Sphingomonadaceae</taxon>
        <taxon>Novosphingobium</taxon>
    </lineage>
</organism>
<protein>
    <submittedName>
        <fullName evidence="1">Uncharacterized protein</fullName>
    </submittedName>
</protein>
<evidence type="ECO:0000313" key="2">
    <source>
        <dbReference type="Proteomes" id="UP001216253"/>
    </source>
</evidence>
<accession>A0ABT5WSH0</accession>
<evidence type="ECO:0000313" key="1">
    <source>
        <dbReference type="EMBL" id="MDE8652989.1"/>
    </source>
</evidence>
<proteinExistence type="predicted"/>
<keyword evidence="2" id="KW-1185">Reference proteome</keyword>
<dbReference type="RefSeq" id="WP_275229090.1">
    <property type="nucleotide sequence ID" value="NZ_JARESE010000049.1"/>
</dbReference>
<name>A0ABT5WSH0_9SPHN</name>
<dbReference type="EMBL" id="JARESE010000049">
    <property type="protein sequence ID" value="MDE8652989.1"/>
    <property type="molecule type" value="Genomic_DNA"/>
</dbReference>
<gene>
    <name evidence="1" type="ORF">PYV00_14880</name>
</gene>